<dbReference type="PATRIC" id="fig|1423769.4.peg.437"/>
<evidence type="ECO:0000313" key="1">
    <source>
        <dbReference type="EMBL" id="KRL47141.1"/>
    </source>
</evidence>
<dbReference type="Proteomes" id="UP000051790">
    <property type="component" value="Unassembled WGS sequence"/>
</dbReference>
<gene>
    <name evidence="1" type="ORF">FD01_GL000409</name>
</gene>
<evidence type="ECO:0000313" key="2">
    <source>
        <dbReference type="Proteomes" id="UP000051790"/>
    </source>
</evidence>
<reference evidence="1 2" key="1">
    <citation type="journal article" date="2015" name="Genome Announc.">
        <title>Expanding the biotechnology potential of lactobacilli through comparative genomics of 213 strains and associated genera.</title>
        <authorList>
            <person name="Sun Z."/>
            <person name="Harris H.M."/>
            <person name="McCann A."/>
            <person name="Guo C."/>
            <person name="Argimon S."/>
            <person name="Zhang W."/>
            <person name="Yang X."/>
            <person name="Jeffery I.B."/>
            <person name="Cooney J.C."/>
            <person name="Kagawa T.F."/>
            <person name="Liu W."/>
            <person name="Song Y."/>
            <person name="Salvetti E."/>
            <person name="Wrobel A."/>
            <person name="Rasinkangas P."/>
            <person name="Parkhill J."/>
            <person name="Rea M.C."/>
            <person name="O'Sullivan O."/>
            <person name="Ritari J."/>
            <person name="Douillard F.P."/>
            <person name="Paul Ross R."/>
            <person name="Yang R."/>
            <person name="Briner A.E."/>
            <person name="Felis G.E."/>
            <person name="de Vos W.M."/>
            <person name="Barrangou R."/>
            <person name="Klaenhammer T.R."/>
            <person name="Caufield P.W."/>
            <person name="Cui Y."/>
            <person name="Zhang H."/>
            <person name="O'Toole P.W."/>
        </authorList>
    </citation>
    <scope>NUCLEOTIDE SEQUENCE [LARGE SCALE GENOMIC DNA]</scope>
    <source>
        <strain evidence="1 2">DSM 13343</strain>
    </source>
</reference>
<proteinExistence type="predicted"/>
<comment type="caution">
    <text evidence="1">The sequence shown here is derived from an EMBL/GenBank/DDBJ whole genome shotgun (WGS) entry which is preliminary data.</text>
</comment>
<sequence>MNGRHKTMTKTLTQHQRIRILESLTPSQQKPYDQRLQTLLSEELLGQVVRGPINWYIKGARVDQYFDAQESSLPEVKGLFCLCGEPIRVQLELVSPDQQRVLISVDHLVDHLNVDPFSAQNVQRRLDAIFTLMDSALVAYNSKKPQADQNQPQTTRLATVAAVKLATTPVEKTLPEPKPHQDLQPAMQNYANMRFTVRYSDNLESPQDYAALQWFKDLESFYLTYLKESASKTFDPELLQAYHGLDKQMSGIRASFLAAQIDQEIIDSQLTHLKSLLQHLPNAVSTQVPKFTKVSAPKLEKPTLKKAVTPAPSVAPKPAPNPVWKTLGQAIGIHRNYQTHQQANAYLTRRPTIHLWAALDKKTPAEYRDAIKDLEANLFARISLAQQALINADLIPACIFVDRQLLNLCRKLVASVLTATSLAWFEHDVKTIEFLLQTLPLELTQTRTGQKPDEHKVLISRLTKMYSPTPR</sequence>
<organism evidence="1 2">
    <name type="scientific">Lacticaseibacillus manihotivorans DSM 13343 = JCM 12514</name>
    <dbReference type="NCBI Taxonomy" id="1423769"/>
    <lineage>
        <taxon>Bacteria</taxon>
        <taxon>Bacillati</taxon>
        <taxon>Bacillota</taxon>
        <taxon>Bacilli</taxon>
        <taxon>Lactobacillales</taxon>
        <taxon>Lactobacillaceae</taxon>
        <taxon>Lacticaseibacillus</taxon>
    </lineage>
</organism>
<keyword evidence="2" id="KW-1185">Reference proteome</keyword>
<dbReference type="EMBL" id="AZEU01000103">
    <property type="protein sequence ID" value="KRL47141.1"/>
    <property type="molecule type" value="Genomic_DNA"/>
</dbReference>
<protein>
    <submittedName>
        <fullName evidence="1">Uncharacterized protein</fullName>
    </submittedName>
</protein>
<name>A0A0R1QYB0_9LACO</name>
<accession>A0A0R1QYB0</accession>
<dbReference type="AlphaFoldDB" id="A0A0R1QYB0"/>